<gene>
    <name evidence="2" type="ORF">ACFO3D_07590</name>
</gene>
<protein>
    <submittedName>
        <fullName evidence="2">DUF1146 family protein</fullName>
    </submittedName>
</protein>
<keyword evidence="1" id="KW-0472">Membrane</keyword>
<keyword evidence="1" id="KW-0812">Transmembrane</keyword>
<keyword evidence="3" id="KW-1185">Reference proteome</keyword>
<evidence type="ECO:0000313" key="2">
    <source>
        <dbReference type="EMBL" id="MFC4558070.1"/>
    </source>
</evidence>
<name>A0ABV9DGV6_9BACI</name>
<dbReference type="EMBL" id="JBHSFU010000004">
    <property type="protein sequence ID" value="MFC4558070.1"/>
    <property type="molecule type" value="Genomic_DNA"/>
</dbReference>
<accession>A0ABV9DGV6</accession>
<proteinExistence type="predicted"/>
<evidence type="ECO:0000256" key="1">
    <source>
        <dbReference type="SAM" id="Phobius"/>
    </source>
</evidence>
<sequence length="82" mass="9401">MDSSFGLSTIGYTALVGMISHLLFIYITWRVITTINFDPLIRKGRETEARILIIFIAIVIGTGVSRFILDFVQWSLNLQYLF</sequence>
<feature type="transmembrane region" description="Helical" evidence="1">
    <location>
        <begin position="49"/>
        <end position="69"/>
    </location>
</feature>
<reference evidence="3" key="1">
    <citation type="journal article" date="2019" name="Int. J. Syst. Evol. Microbiol.">
        <title>The Global Catalogue of Microorganisms (GCM) 10K type strain sequencing project: providing services to taxonomists for standard genome sequencing and annotation.</title>
        <authorList>
            <consortium name="The Broad Institute Genomics Platform"/>
            <consortium name="The Broad Institute Genome Sequencing Center for Infectious Disease"/>
            <person name="Wu L."/>
            <person name="Ma J."/>
        </authorList>
    </citation>
    <scope>NUCLEOTIDE SEQUENCE [LARGE SCALE GENOMIC DNA]</scope>
    <source>
        <strain evidence="3">CGMCC 4.7426</strain>
    </source>
</reference>
<organism evidence="2 3">
    <name type="scientific">Virgibacillus kekensis</name>
    <dbReference type="NCBI Taxonomy" id="202261"/>
    <lineage>
        <taxon>Bacteria</taxon>
        <taxon>Bacillati</taxon>
        <taxon>Bacillota</taxon>
        <taxon>Bacilli</taxon>
        <taxon>Bacillales</taxon>
        <taxon>Bacillaceae</taxon>
        <taxon>Virgibacillus</taxon>
    </lineage>
</organism>
<dbReference type="NCBIfam" id="TIGR02327">
    <property type="entry name" value="int_mem_ywzB"/>
    <property type="match status" value="1"/>
</dbReference>
<evidence type="ECO:0000313" key="3">
    <source>
        <dbReference type="Proteomes" id="UP001595989"/>
    </source>
</evidence>
<dbReference type="InterPro" id="IPR009526">
    <property type="entry name" value="DUF1146"/>
</dbReference>
<dbReference type="Proteomes" id="UP001595989">
    <property type="component" value="Unassembled WGS sequence"/>
</dbReference>
<keyword evidence="1" id="KW-1133">Transmembrane helix</keyword>
<comment type="caution">
    <text evidence="2">The sequence shown here is derived from an EMBL/GenBank/DDBJ whole genome shotgun (WGS) entry which is preliminary data.</text>
</comment>
<dbReference type="RefSeq" id="WP_390294410.1">
    <property type="nucleotide sequence ID" value="NZ_JBHSFU010000004.1"/>
</dbReference>
<feature type="transmembrane region" description="Helical" evidence="1">
    <location>
        <begin position="6"/>
        <end position="29"/>
    </location>
</feature>
<dbReference type="Pfam" id="PF06612">
    <property type="entry name" value="DUF1146"/>
    <property type="match status" value="1"/>
</dbReference>